<accession>A0A5P9P8I6</accession>
<dbReference type="RefSeq" id="WP_152943965.1">
    <property type="nucleotide sequence ID" value="NZ_CP045489.1"/>
</dbReference>
<evidence type="ECO:0000313" key="2">
    <source>
        <dbReference type="Proteomes" id="UP000326170"/>
    </source>
</evidence>
<dbReference type="AlphaFoldDB" id="A0A5P9P8I6"/>
<dbReference type="KEGG" id="nas:GCU68_18100"/>
<name>A0A5P9P8I6_9EURY</name>
<evidence type="ECO:0000313" key="1">
    <source>
        <dbReference type="EMBL" id="QFU84445.1"/>
    </source>
</evidence>
<sequence length="108" mass="11439">MTRINGKAASSESNTEQLPNCITVVGRGVPSNFEFSVAGDIEMMSDNPVGEATVVTKNAVEGSIDVGVQRFQFSGELANIHVADWNGVESGESPSTPTIHIEYGVPEQ</sequence>
<dbReference type="EMBL" id="CP045489">
    <property type="protein sequence ID" value="QFU84445.1"/>
    <property type="molecule type" value="Genomic_DNA"/>
</dbReference>
<reference evidence="1 2" key="1">
    <citation type="journal article" date="2007" name="Int. J. Syst. Evol. Microbiol.">
        <title>Natronorubrum sulfidifaciens sp. nov., an extremely haloalkaliphilic archaeon isolated from Aiding salt lake in Xin-Jiang, China.</title>
        <authorList>
            <person name="Cui H.L."/>
            <person name="Tohty D."/>
            <person name="Liu H.C."/>
            <person name="Liu S.J."/>
            <person name="Oren A."/>
            <person name="Zhou P.J."/>
        </authorList>
    </citation>
    <scope>NUCLEOTIDE SEQUENCE [LARGE SCALE GENOMIC DNA]</scope>
    <source>
        <strain evidence="1 2">7-3</strain>
        <plasmid evidence="1">unnamed1</plasmid>
    </source>
</reference>
<organism evidence="1 2">
    <name type="scientific">Natronorubrum aibiense</name>
    <dbReference type="NCBI Taxonomy" id="348826"/>
    <lineage>
        <taxon>Archaea</taxon>
        <taxon>Methanobacteriati</taxon>
        <taxon>Methanobacteriota</taxon>
        <taxon>Stenosarchaea group</taxon>
        <taxon>Halobacteria</taxon>
        <taxon>Halobacteriales</taxon>
        <taxon>Natrialbaceae</taxon>
        <taxon>Natronorubrum</taxon>
    </lineage>
</organism>
<keyword evidence="2" id="KW-1185">Reference proteome</keyword>
<protein>
    <submittedName>
        <fullName evidence="1">Uncharacterized protein</fullName>
    </submittedName>
</protein>
<keyword evidence="1" id="KW-0614">Plasmid</keyword>
<dbReference type="Proteomes" id="UP000326170">
    <property type="component" value="Plasmid unnamed1"/>
</dbReference>
<proteinExistence type="predicted"/>
<dbReference type="GeneID" id="42302982"/>
<gene>
    <name evidence="1" type="ORF">GCU68_18100</name>
</gene>
<geneLocation type="plasmid" evidence="1 2">
    <name>unnamed1</name>
</geneLocation>
<dbReference type="OrthoDB" id="195843at2157"/>